<protein>
    <submittedName>
        <fullName evidence="1">Uncharacterized protein</fullName>
    </submittedName>
</protein>
<proteinExistence type="predicted"/>
<dbReference type="EMBL" id="WBOF01000001">
    <property type="protein sequence ID" value="MQS10928.1"/>
    <property type="molecule type" value="Genomic_DNA"/>
</dbReference>
<name>A0A6N7KKH5_9ACTN</name>
<dbReference type="OrthoDB" id="4280686at2"/>
<dbReference type="RefSeq" id="WP_153459667.1">
    <property type="nucleotide sequence ID" value="NZ_WBOF01000001.1"/>
</dbReference>
<comment type="caution">
    <text evidence="1">The sequence shown here is derived from an EMBL/GenBank/DDBJ whole genome shotgun (WGS) entry which is preliminary data.</text>
</comment>
<dbReference type="Proteomes" id="UP000450000">
    <property type="component" value="Unassembled WGS sequence"/>
</dbReference>
<dbReference type="AlphaFoldDB" id="A0A6N7KKH5"/>
<evidence type="ECO:0000313" key="1">
    <source>
        <dbReference type="EMBL" id="MQS10928.1"/>
    </source>
</evidence>
<reference evidence="1 2" key="1">
    <citation type="submission" date="2019-09" db="EMBL/GenBank/DDBJ databases">
        <title>Genome Sequences of Streptomyces kaniharaensis ATCC 21070.</title>
        <authorList>
            <person name="Zhu W."/>
            <person name="De Crecy-Lagard V."/>
            <person name="Richards N.G."/>
        </authorList>
    </citation>
    <scope>NUCLEOTIDE SEQUENCE [LARGE SCALE GENOMIC DNA]</scope>
    <source>
        <strain evidence="1 2">SF-557</strain>
    </source>
</reference>
<gene>
    <name evidence="1" type="ORF">F7Q99_01185</name>
</gene>
<organism evidence="1 2">
    <name type="scientific">Streptomyces kaniharaensis</name>
    <dbReference type="NCBI Taxonomy" id="212423"/>
    <lineage>
        <taxon>Bacteria</taxon>
        <taxon>Bacillati</taxon>
        <taxon>Actinomycetota</taxon>
        <taxon>Actinomycetes</taxon>
        <taxon>Kitasatosporales</taxon>
        <taxon>Streptomycetaceae</taxon>
        <taxon>Streptomyces</taxon>
    </lineage>
</organism>
<evidence type="ECO:0000313" key="2">
    <source>
        <dbReference type="Proteomes" id="UP000450000"/>
    </source>
</evidence>
<keyword evidence="2" id="KW-1185">Reference proteome</keyword>
<accession>A0A6N7KKH5</accession>
<sequence length="68" mass="7767">MTGRYRIVPADALNGASYPVWVIHDHQTGHLVKALPPRPEPLRFYSYERAEVWVRKNQKPAPAKEVAS</sequence>